<reference evidence="1" key="2">
    <citation type="journal article" date="2024" name="Plant">
        <title>Genomic evolution and insights into agronomic trait innovations of Sesamum species.</title>
        <authorList>
            <person name="Miao H."/>
            <person name="Wang L."/>
            <person name="Qu L."/>
            <person name="Liu H."/>
            <person name="Sun Y."/>
            <person name="Le M."/>
            <person name="Wang Q."/>
            <person name="Wei S."/>
            <person name="Zheng Y."/>
            <person name="Lin W."/>
            <person name="Duan Y."/>
            <person name="Cao H."/>
            <person name="Xiong S."/>
            <person name="Wang X."/>
            <person name="Wei L."/>
            <person name="Li C."/>
            <person name="Ma Q."/>
            <person name="Ju M."/>
            <person name="Zhao R."/>
            <person name="Li G."/>
            <person name="Mu C."/>
            <person name="Tian Q."/>
            <person name="Mei H."/>
            <person name="Zhang T."/>
            <person name="Gao T."/>
            <person name="Zhang H."/>
        </authorList>
    </citation>
    <scope>NUCLEOTIDE SEQUENCE</scope>
    <source>
        <strain evidence="1">K16</strain>
    </source>
</reference>
<gene>
    <name evidence="1" type="ORF">Sango_2832000</name>
</gene>
<name>A0AAE1T785_9LAMI</name>
<organism evidence="1 2">
    <name type="scientific">Sesamum angolense</name>
    <dbReference type="NCBI Taxonomy" id="2727404"/>
    <lineage>
        <taxon>Eukaryota</taxon>
        <taxon>Viridiplantae</taxon>
        <taxon>Streptophyta</taxon>
        <taxon>Embryophyta</taxon>
        <taxon>Tracheophyta</taxon>
        <taxon>Spermatophyta</taxon>
        <taxon>Magnoliopsida</taxon>
        <taxon>eudicotyledons</taxon>
        <taxon>Gunneridae</taxon>
        <taxon>Pentapetalae</taxon>
        <taxon>asterids</taxon>
        <taxon>lamiids</taxon>
        <taxon>Lamiales</taxon>
        <taxon>Pedaliaceae</taxon>
        <taxon>Sesamum</taxon>
    </lineage>
</organism>
<reference evidence="1" key="1">
    <citation type="submission" date="2020-06" db="EMBL/GenBank/DDBJ databases">
        <authorList>
            <person name="Li T."/>
            <person name="Hu X."/>
            <person name="Zhang T."/>
            <person name="Song X."/>
            <person name="Zhang H."/>
            <person name="Dai N."/>
            <person name="Sheng W."/>
            <person name="Hou X."/>
            <person name="Wei L."/>
        </authorList>
    </citation>
    <scope>NUCLEOTIDE SEQUENCE</scope>
    <source>
        <strain evidence="1">K16</strain>
        <tissue evidence="1">Leaf</tissue>
    </source>
</reference>
<dbReference type="Proteomes" id="UP001289374">
    <property type="component" value="Unassembled WGS sequence"/>
</dbReference>
<dbReference type="PANTHER" id="PTHR33116">
    <property type="entry name" value="REVERSE TRANSCRIPTASE ZINC-BINDING DOMAIN-CONTAINING PROTEIN-RELATED-RELATED"/>
    <property type="match status" value="1"/>
</dbReference>
<keyword evidence="2" id="KW-1185">Reference proteome</keyword>
<evidence type="ECO:0000313" key="1">
    <source>
        <dbReference type="EMBL" id="KAK4382863.1"/>
    </source>
</evidence>
<dbReference type="AlphaFoldDB" id="A0AAE1T785"/>
<accession>A0AAE1T785</accession>
<proteinExistence type="predicted"/>
<dbReference type="PANTHER" id="PTHR33116:SF76">
    <property type="entry name" value="DUF4283 DOMAIN-CONTAINING PROTEIN"/>
    <property type="match status" value="1"/>
</dbReference>
<evidence type="ECO:0000313" key="2">
    <source>
        <dbReference type="Proteomes" id="UP001289374"/>
    </source>
</evidence>
<sequence>MADYWSSTFLLPKGIIKDIDQRCKRFLWKGKGDRGAAKVAWEQVCRPVVAGGLGIRALWPMNRALICKHLWNVLTDNPDSIWVQRIKEYRLQNHSIWTARATTGDGSKFWLWLDPWHPNGVLLHSYPRGPMLTRFARNNKPQTTIVEKSMASGRFSTQSAYRMMTIASQPIPWHTLIAGPWKISRNTFILWLTVQQKLSTMDKPWLVHQNGICMLYDKSSYFGHTLIGLLASYGHQGGGEGNTLSMLLIDNFLEAWYITFGKKGTIGDYSGPKHCGSSGY</sequence>
<protein>
    <recommendedName>
        <fullName evidence="3">Reverse transcriptase zinc-binding domain-containing protein</fullName>
    </recommendedName>
</protein>
<dbReference type="EMBL" id="JACGWL010000637">
    <property type="protein sequence ID" value="KAK4382863.1"/>
    <property type="molecule type" value="Genomic_DNA"/>
</dbReference>
<evidence type="ECO:0008006" key="3">
    <source>
        <dbReference type="Google" id="ProtNLM"/>
    </source>
</evidence>
<comment type="caution">
    <text evidence="1">The sequence shown here is derived from an EMBL/GenBank/DDBJ whole genome shotgun (WGS) entry which is preliminary data.</text>
</comment>